<proteinExistence type="predicted"/>
<sequence>MADFALFLWQSTAKLEKGCWTCNKRFAMFLRMVGCIVGLCYHSQRWFDKLHSPCPQRFGSNVFGSLELVSYSDTEDALAAPPILHHEQCVKYAEESGHGRLSVISVIFVCTNANEIMSHDCHSRKRAACAVRVKGEL</sequence>
<name>A0A7R9VD00_9STRA</name>
<organism evidence="1">
    <name type="scientific">Pseudictyota dubia</name>
    <dbReference type="NCBI Taxonomy" id="2749911"/>
    <lineage>
        <taxon>Eukaryota</taxon>
        <taxon>Sar</taxon>
        <taxon>Stramenopiles</taxon>
        <taxon>Ochrophyta</taxon>
        <taxon>Bacillariophyta</taxon>
        <taxon>Mediophyceae</taxon>
        <taxon>Biddulphiophycidae</taxon>
        <taxon>Eupodiscales</taxon>
        <taxon>Odontellaceae</taxon>
        <taxon>Pseudictyota</taxon>
    </lineage>
</organism>
<reference evidence="1" key="1">
    <citation type="submission" date="2021-01" db="EMBL/GenBank/DDBJ databases">
        <authorList>
            <person name="Corre E."/>
            <person name="Pelletier E."/>
            <person name="Niang G."/>
            <person name="Scheremetjew M."/>
            <person name="Finn R."/>
            <person name="Kale V."/>
            <person name="Holt S."/>
            <person name="Cochrane G."/>
            <person name="Meng A."/>
            <person name="Brown T."/>
            <person name="Cohen L."/>
        </authorList>
    </citation>
    <scope>NUCLEOTIDE SEQUENCE</scope>
    <source>
        <strain evidence="1">CCMP147</strain>
    </source>
</reference>
<gene>
    <name evidence="1" type="ORF">TDUB1175_LOCUS211</name>
</gene>
<dbReference type="EMBL" id="HBED01000352">
    <property type="protein sequence ID" value="CAD8290785.1"/>
    <property type="molecule type" value="Transcribed_RNA"/>
</dbReference>
<evidence type="ECO:0000313" key="1">
    <source>
        <dbReference type="EMBL" id="CAD8290785.1"/>
    </source>
</evidence>
<protein>
    <submittedName>
        <fullName evidence="1">Uncharacterized protein</fullName>
    </submittedName>
</protein>
<accession>A0A7R9VD00</accession>
<dbReference type="AlphaFoldDB" id="A0A7R9VD00"/>